<evidence type="ECO:0000256" key="2">
    <source>
        <dbReference type="SAM" id="SignalP"/>
    </source>
</evidence>
<evidence type="ECO:0000313" key="4">
    <source>
        <dbReference type="Proteomes" id="UP000325684"/>
    </source>
</evidence>
<evidence type="ECO:0000313" key="3">
    <source>
        <dbReference type="EMBL" id="KAB0267110.1"/>
    </source>
</evidence>
<proteinExistence type="inferred from homology"/>
<dbReference type="Gene3D" id="3.40.190.10">
    <property type="entry name" value="Periplasmic binding protein-like II"/>
    <property type="match status" value="1"/>
</dbReference>
<dbReference type="AlphaFoldDB" id="A0A5N3PBM9"/>
<dbReference type="PANTHER" id="PTHR42928:SF5">
    <property type="entry name" value="BLR1237 PROTEIN"/>
    <property type="match status" value="1"/>
</dbReference>
<reference evidence="3 4" key="1">
    <citation type="journal article" date="2019" name="Microorganisms">
        <title>Genome Insights into the Novel Species Microvirga brassicacearum, a Rapeseed Endophyte with Biotechnological Potential.</title>
        <authorList>
            <person name="Jimenez-Gomez A."/>
            <person name="Saati-Santamaria Z."/>
            <person name="Igual J.M."/>
            <person name="Rivas R."/>
            <person name="Mateos P.F."/>
            <person name="Garcia-Fraile P."/>
        </authorList>
    </citation>
    <scope>NUCLEOTIDE SEQUENCE [LARGE SCALE GENOMIC DNA]</scope>
    <source>
        <strain evidence="3 4">CDVBN77</strain>
    </source>
</reference>
<dbReference type="PIRSF" id="PIRSF017082">
    <property type="entry name" value="YflP"/>
    <property type="match status" value="1"/>
</dbReference>
<dbReference type="OrthoDB" id="7374807at2"/>
<keyword evidence="2" id="KW-0732">Signal</keyword>
<protein>
    <submittedName>
        <fullName evidence="3">Tripartite tricarboxylate transporter substrate binding protein</fullName>
    </submittedName>
</protein>
<accession>A0A5N3PBM9</accession>
<dbReference type="EMBL" id="VCMV01000014">
    <property type="protein sequence ID" value="KAB0267110.1"/>
    <property type="molecule type" value="Genomic_DNA"/>
</dbReference>
<dbReference type="PANTHER" id="PTHR42928">
    <property type="entry name" value="TRICARBOXYLATE-BINDING PROTEIN"/>
    <property type="match status" value="1"/>
</dbReference>
<dbReference type="Pfam" id="PF03401">
    <property type="entry name" value="TctC"/>
    <property type="match status" value="1"/>
</dbReference>
<feature type="chain" id="PRO_5024307621" evidence="2">
    <location>
        <begin position="31"/>
        <end position="332"/>
    </location>
</feature>
<name>A0A5N3PBM9_9HYPH</name>
<sequence length="332" mass="35341">MLDVMKSSITRRLAFGLFAGATLLATAASAQTFPERIIRMVVPYPAGGPTDVIARIVAEEMGKTLGQNVIVENLAGASGAVGTRTVARAEPDGYTIIFGNNQTHGNNMFLLKEPGYDAIKDFAPLAGAGAFEHVFVVSNVLPVKSMQELIALAKADPGKLNYGSTGVGSGSHLATELFMTRTGIKMTHVPFRGAAPLVTELMAGRIDVSNSTLPSVLGQFQAGQMRAIGLASPQRNPQAPDVPTLREQGITNADAESWAAFFAPVNTPKPILDKLSATILAILNKPDVKERITKLGFTLNVRDPETFKPYLAKEIQTWADVIKAANIMPEGN</sequence>
<gene>
    <name evidence="3" type="ORF">FEZ63_11845</name>
</gene>
<dbReference type="Gene3D" id="3.40.190.150">
    <property type="entry name" value="Bordetella uptake gene, domain 1"/>
    <property type="match status" value="1"/>
</dbReference>
<keyword evidence="4" id="KW-1185">Reference proteome</keyword>
<dbReference type="Proteomes" id="UP000325684">
    <property type="component" value="Unassembled WGS sequence"/>
</dbReference>
<dbReference type="InterPro" id="IPR042100">
    <property type="entry name" value="Bug_dom1"/>
</dbReference>
<organism evidence="3 4">
    <name type="scientific">Microvirga brassicacearum</name>
    <dbReference type="NCBI Taxonomy" id="2580413"/>
    <lineage>
        <taxon>Bacteria</taxon>
        <taxon>Pseudomonadati</taxon>
        <taxon>Pseudomonadota</taxon>
        <taxon>Alphaproteobacteria</taxon>
        <taxon>Hyphomicrobiales</taxon>
        <taxon>Methylobacteriaceae</taxon>
        <taxon>Microvirga</taxon>
    </lineage>
</organism>
<dbReference type="CDD" id="cd07012">
    <property type="entry name" value="PBP2_Bug_TTT"/>
    <property type="match status" value="1"/>
</dbReference>
<comment type="similarity">
    <text evidence="1">Belongs to the UPF0065 (bug) family.</text>
</comment>
<dbReference type="InterPro" id="IPR005064">
    <property type="entry name" value="BUG"/>
</dbReference>
<comment type="caution">
    <text evidence="3">The sequence shown here is derived from an EMBL/GenBank/DDBJ whole genome shotgun (WGS) entry which is preliminary data.</text>
</comment>
<feature type="signal peptide" evidence="2">
    <location>
        <begin position="1"/>
        <end position="30"/>
    </location>
</feature>
<evidence type="ECO:0000256" key="1">
    <source>
        <dbReference type="ARBA" id="ARBA00006987"/>
    </source>
</evidence>
<dbReference type="SUPFAM" id="SSF53850">
    <property type="entry name" value="Periplasmic binding protein-like II"/>
    <property type="match status" value="1"/>
</dbReference>